<dbReference type="RefSeq" id="WP_123845817.1">
    <property type="nucleotide sequence ID" value="NZ_RPDH01000001.1"/>
</dbReference>
<evidence type="ECO:0000313" key="5">
    <source>
        <dbReference type="Proteomes" id="UP000278351"/>
    </source>
</evidence>
<name>A0A3N4Q6Y0_9BACT</name>
<dbReference type="PANTHER" id="PTHR44591">
    <property type="entry name" value="STRESS RESPONSE REGULATOR PROTEIN 1"/>
    <property type="match status" value="1"/>
</dbReference>
<protein>
    <submittedName>
        <fullName evidence="4">Response regulator</fullName>
    </submittedName>
</protein>
<dbReference type="InterPro" id="IPR050595">
    <property type="entry name" value="Bact_response_regulator"/>
</dbReference>
<keyword evidence="5" id="KW-1185">Reference proteome</keyword>
<feature type="modified residue" description="4-aspartylphosphate" evidence="2">
    <location>
        <position position="52"/>
    </location>
</feature>
<dbReference type="InterPro" id="IPR001789">
    <property type="entry name" value="Sig_transdc_resp-reg_receiver"/>
</dbReference>
<evidence type="ECO:0000313" key="4">
    <source>
        <dbReference type="EMBL" id="RPE13301.1"/>
    </source>
</evidence>
<dbReference type="Gene3D" id="3.40.50.2300">
    <property type="match status" value="1"/>
</dbReference>
<dbReference type="PROSITE" id="PS50110">
    <property type="entry name" value="RESPONSE_REGULATORY"/>
    <property type="match status" value="1"/>
</dbReference>
<keyword evidence="1 2" id="KW-0597">Phosphoprotein</keyword>
<dbReference type="SUPFAM" id="SSF52172">
    <property type="entry name" value="CheY-like"/>
    <property type="match status" value="1"/>
</dbReference>
<gene>
    <name evidence="4" type="ORF">EGT74_07150</name>
</gene>
<dbReference type="GO" id="GO:0000160">
    <property type="term" value="P:phosphorelay signal transduction system"/>
    <property type="evidence" value="ECO:0007669"/>
    <property type="project" value="InterPro"/>
</dbReference>
<dbReference type="InterPro" id="IPR011006">
    <property type="entry name" value="CheY-like_superfamily"/>
</dbReference>
<dbReference type="EMBL" id="RPDH01000001">
    <property type="protein sequence ID" value="RPE13301.1"/>
    <property type="molecule type" value="Genomic_DNA"/>
</dbReference>
<proteinExistence type="predicted"/>
<evidence type="ECO:0000256" key="2">
    <source>
        <dbReference type="PROSITE-ProRule" id="PRU00169"/>
    </source>
</evidence>
<dbReference type="OrthoDB" id="9789181at2"/>
<feature type="domain" description="Response regulatory" evidence="3">
    <location>
        <begin position="3"/>
        <end position="119"/>
    </location>
</feature>
<dbReference type="CDD" id="cd00156">
    <property type="entry name" value="REC"/>
    <property type="match status" value="1"/>
</dbReference>
<dbReference type="SMART" id="SM00448">
    <property type="entry name" value="REC"/>
    <property type="match status" value="1"/>
</dbReference>
<dbReference type="Pfam" id="PF00072">
    <property type="entry name" value="Response_reg"/>
    <property type="match status" value="1"/>
</dbReference>
<evidence type="ECO:0000259" key="3">
    <source>
        <dbReference type="PROSITE" id="PS50110"/>
    </source>
</evidence>
<dbReference type="PANTHER" id="PTHR44591:SF3">
    <property type="entry name" value="RESPONSE REGULATORY DOMAIN-CONTAINING PROTEIN"/>
    <property type="match status" value="1"/>
</dbReference>
<organism evidence="4 5">
    <name type="scientific">Chitinophaga lutea</name>
    <dbReference type="NCBI Taxonomy" id="2488634"/>
    <lineage>
        <taxon>Bacteria</taxon>
        <taxon>Pseudomonadati</taxon>
        <taxon>Bacteroidota</taxon>
        <taxon>Chitinophagia</taxon>
        <taxon>Chitinophagales</taxon>
        <taxon>Chitinophagaceae</taxon>
        <taxon>Chitinophaga</taxon>
    </lineage>
</organism>
<accession>A0A3N4Q6Y0</accession>
<dbReference type="Proteomes" id="UP000278351">
    <property type="component" value="Unassembled WGS sequence"/>
</dbReference>
<comment type="caution">
    <text evidence="4">The sequence shown here is derived from an EMBL/GenBank/DDBJ whole genome shotgun (WGS) entry which is preliminary data.</text>
</comment>
<sequence length="126" mass="14110">MPRILVIEDDVLMCRALTLMLSKQGHTITIAQNGKDALKFLQETQFDLIITDLMLPFASGMELISRLKMNELQGNTPVMVVSSVAHEKTIQDAFNLGADDYLKKPVTPSELISRVNRLLLKKQGIQ</sequence>
<dbReference type="AlphaFoldDB" id="A0A3N4Q6Y0"/>
<evidence type="ECO:0000256" key="1">
    <source>
        <dbReference type="ARBA" id="ARBA00022553"/>
    </source>
</evidence>
<reference evidence="4 5" key="1">
    <citation type="submission" date="2018-11" db="EMBL/GenBank/DDBJ databases">
        <title>Chitinophaga lutea sp.nov., isolate from arsenic contaminated soil.</title>
        <authorList>
            <person name="Zong Y."/>
        </authorList>
    </citation>
    <scope>NUCLEOTIDE SEQUENCE [LARGE SCALE GENOMIC DNA]</scope>
    <source>
        <strain evidence="4 5">ZY74</strain>
    </source>
</reference>